<keyword evidence="3 6" id="KW-0863">Zinc-finger</keyword>
<feature type="region of interest" description="Disordered" evidence="7">
    <location>
        <begin position="810"/>
        <end position="960"/>
    </location>
</feature>
<evidence type="ECO:0000256" key="2">
    <source>
        <dbReference type="ARBA" id="ARBA00022723"/>
    </source>
</evidence>
<comment type="caution">
    <text evidence="11">The sequence shown here is derived from an EMBL/GenBank/DDBJ whole genome shotgun (WGS) entry which is preliminary data.</text>
</comment>
<feature type="compositionally biased region" description="Polar residues" evidence="7">
    <location>
        <begin position="947"/>
        <end position="960"/>
    </location>
</feature>
<feature type="compositionally biased region" description="Basic residues" evidence="7">
    <location>
        <begin position="425"/>
        <end position="436"/>
    </location>
</feature>
<accession>A0A8T1ZIQ3</accession>
<sequence>MKSSSCKSKQKSPLGSSRRTVSFEDDDDPFVSAKSTATHSNSPYQPRPEIPVVNRGKLPKRLYATDCYPPLGRINAYSKPEYLLDLVEILEGTKELNYLRASCFGPLFQLPVRKCSFSGKLVHQMLCRGVYTRKKHELWFIFAGQPFRFSLREFAILTGLDCRPYSSPADVLKSQRECTKKHPYWNILIGEDHPGVLIKDIVDWLRKDKMKPKKEKMDDWRRLRLALIVIVEGVLLCSSQPVRASLQVVEMVQHLESFEAFPWGRESFLLTMRMVKVSQKVNSLSALIAKFNQSHSSTHGFPLVFQLLMLKAIPAFERYLLQPDDTQTIIDGSITSLPPLKTFHNSNIMETELIPGLSIAPLLSNDDPPHPSINDWPDEVSDPALDYMESLIGGGYKFCQADWIGGCRTWPKIVVDENPKEPNVRKTKKVPVRRPNRNSDMPKFPQAGPSGSSKGKGKVDDTFCPPAATEGKDVLHALIMEEVNAKFRNVKEELKVELMGEVCRMYGVEKSLLKDELLDEIISNLRHGGKFPTTPPPSESCFTRCPTDVPSTNPDSEGQTYGLSENLNINKESGGHTSVPSTNADSPCQSKVPSGQSSDSPHVKIDPPLPSNSQLLEEFQRQAWSEYGGVSDVLKNLNQSYASPSGPAQSGPFGPSSGLFNSGPSSGLFASGSSSADPHASGPSSSKLSIDHNPKDFQTPLPTISEDNAEESEDEEVADEVLVGKSGKENFPEDHNPNDFQTPNQDVEEISSPDESEDDEDTDQVAGGNSVGVTEDVEFVGEDRRAAVEAKSVGVSEHVDDVECEDRREAVIGKPVGVPGDDVETEVVENKSVSGDHEPKEGDESSGESEGRSEDEDHQDEAMDEANKEWPPELFQSSRGADEQLVDDQEGNASGGMAISEKSPSGKKRKSSSLGDCGDGDSSKPILPPKRARNKPHRFRDPIPVQGQESTGTNSISQSTDDVLHPFVPVNDDLWKHFLSTLKSYRQREFVLDAHVVPKSFFKDMLTPQHSVHQEHIDAMLSLLARRFGDTLVQSRSAILDSWFSLTLCDLYSRFKKSKNKSEFPWNSKIRDYVRGIVPGRFTRQAWFSDVDSLYAPLHLSVGHWAALVIYLKEGSIGVLDPNVAAQTDKQMGVLMKPLVVLLPFIIKSLVPQDVLRNHQVPREFAFDRLPEIFQSEHEDDSGPLAVKYIELHFQNISHDSITEEVVENIRMRFAVDIFEEFVQPLRLYSQPSDSSRESLSSYGPVYPGPMSFENLGIPRHCYCGGTIILANSLSEDNPGRLFYQCEKRDDRPGRHLVKWFDEAFMDEISAVKCSIREQEEHLKFLLTAPNGEHMDLALMCDRLDLYQQDIKLLQQNLCLLQRSPRSIVDVARSCPKIIVLVLAVIVPVAAFVLGTYIVSIVLLVGKSCYRHLGPLILSGNAGMRLALDPSVLRETSLALLEAHPQNVFIGSPIHFFVLRCVKAGNPAACYLESIRLAAVEGLIKEAMDMLDHIPDPSHKILFTRGLYLVSVNRPKDAIIAMNLFKQEVVSSRNADRVATLVITDIKKIAPAQLRFNWTGYTCYLIHPPRRYSECSNCNFWNPCPLCVNWWVL</sequence>
<feature type="compositionally biased region" description="Polar residues" evidence="7">
    <location>
        <begin position="637"/>
        <end position="648"/>
    </location>
</feature>
<keyword evidence="1" id="KW-0645">Protease</keyword>
<feature type="compositionally biased region" description="Acidic residues" evidence="7">
    <location>
        <begin position="707"/>
        <end position="719"/>
    </location>
</feature>
<organism evidence="11 12">
    <name type="scientific">Arabidopsis thaliana x Arabidopsis arenosa</name>
    <dbReference type="NCBI Taxonomy" id="1240361"/>
    <lineage>
        <taxon>Eukaryota</taxon>
        <taxon>Viridiplantae</taxon>
        <taxon>Streptophyta</taxon>
        <taxon>Embryophyta</taxon>
        <taxon>Tracheophyta</taxon>
        <taxon>Spermatophyta</taxon>
        <taxon>Magnoliopsida</taxon>
        <taxon>eudicotyledons</taxon>
        <taxon>Gunneridae</taxon>
        <taxon>Pentapetalae</taxon>
        <taxon>rosids</taxon>
        <taxon>malvids</taxon>
        <taxon>Brassicales</taxon>
        <taxon>Brassicaceae</taxon>
        <taxon>Camelineae</taxon>
        <taxon>Arabidopsis</taxon>
    </lineage>
</organism>
<dbReference type="Proteomes" id="UP000694240">
    <property type="component" value="Chromosome 10"/>
</dbReference>
<keyword evidence="12" id="KW-1185">Reference proteome</keyword>
<feature type="domain" description="Ubiquitin-like protease family profile" evidence="9">
    <location>
        <begin position="995"/>
        <end position="1193"/>
    </location>
</feature>
<keyword evidence="2" id="KW-0479">Metal-binding</keyword>
<feature type="compositionally biased region" description="Basic and acidic residues" evidence="7">
    <location>
        <begin position="726"/>
        <end position="737"/>
    </location>
</feature>
<evidence type="ECO:0000313" key="11">
    <source>
        <dbReference type="EMBL" id="KAG7559059.1"/>
    </source>
</evidence>
<keyword evidence="8" id="KW-0812">Transmembrane</keyword>
<evidence type="ECO:0000259" key="10">
    <source>
        <dbReference type="PROSITE" id="PS51999"/>
    </source>
</evidence>
<feature type="compositionally biased region" description="Basic and acidic residues" evidence="7">
    <location>
        <begin position="834"/>
        <end position="843"/>
    </location>
</feature>
<feature type="region of interest" description="Disordered" evidence="7">
    <location>
        <begin position="637"/>
        <end position="780"/>
    </location>
</feature>
<feature type="compositionally biased region" description="Polar residues" evidence="7">
    <location>
        <begin position="549"/>
        <end position="600"/>
    </location>
</feature>
<dbReference type="Pfam" id="PF02902">
    <property type="entry name" value="Peptidase_C48"/>
    <property type="match status" value="1"/>
</dbReference>
<feature type="compositionally biased region" description="Low complexity" evidence="7">
    <location>
        <begin position="662"/>
        <end position="675"/>
    </location>
</feature>
<keyword evidence="8" id="KW-1133">Transmembrane helix</keyword>
<evidence type="ECO:0000313" key="12">
    <source>
        <dbReference type="Proteomes" id="UP000694240"/>
    </source>
</evidence>
<dbReference type="PROSITE" id="PS51999">
    <property type="entry name" value="ZF_GRF"/>
    <property type="match status" value="1"/>
</dbReference>
<evidence type="ECO:0000256" key="5">
    <source>
        <dbReference type="ARBA" id="ARBA00022833"/>
    </source>
</evidence>
<evidence type="ECO:0000259" key="9">
    <source>
        <dbReference type="PROSITE" id="PS50600"/>
    </source>
</evidence>
<proteinExistence type="predicted"/>
<dbReference type="Pfam" id="PF09331">
    <property type="entry name" value="DUF1985"/>
    <property type="match status" value="1"/>
</dbReference>
<evidence type="ECO:0000256" key="3">
    <source>
        <dbReference type="ARBA" id="ARBA00022771"/>
    </source>
</evidence>
<protein>
    <recommendedName>
        <fullName evidence="13">Ubiquitin-like protease family profile domain-containing protein</fullName>
    </recommendedName>
</protein>
<gene>
    <name evidence="11" type="ORF">ISN45_Aa05g006660</name>
</gene>
<keyword evidence="8" id="KW-0472">Membrane</keyword>
<dbReference type="PANTHER" id="PTHR48449">
    <property type="entry name" value="DUF1985 DOMAIN-CONTAINING PROTEIN"/>
    <property type="match status" value="1"/>
</dbReference>
<feature type="region of interest" description="Disordered" evidence="7">
    <location>
        <begin position="1"/>
        <end position="51"/>
    </location>
</feature>
<evidence type="ECO:0000256" key="7">
    <source>
        <dbReference type="SAM" id="MobiDB-lite"/>
    </source>
</evidence>
<keyword evidence="5" id="KW-0862">Zinc</keyword>
<feature type="compositionally biased region" description="Polar residues" evidence="7">
    <location>
        <begin position="33"/>
        <end position="44"/>
    </location>
</feature>
<feature type="region of interest" description="Disordered" evidence="7">
    <location>
        <begin position="546"/>
        <end position="611"/>
    </location>
</feature>
<evidence type="ECO:0000256" key="1">
    <source>
        <dbReference type="ARBA" id="ARBA00022670"/>
    </source>
</evidence>
<dbReference type="InterPro" id="IPR010666">
    <property type="entry name" value="Znf_GRF"/>
</dbReference>
<keyword evidence="4" id="KW-0378">Hydrolase</keyword>
<dbReference type="InterPro" id="IPR015410">
    <property type="entry name" value="DUF1985"/>
</dbReference>
<dbReference type="EMBL" id="JAEFBK010000010">
    <property type="protein sequence ID" value="KAG7559059.1"/>
    <property type="molecule type" value="Genomic_DNA"/>
</dbReference>
<feature type="domain" description="GRF-type" evidence="10">
    <location>
        <begin position="1262"/>
        <end position="1304"/>
    </location>
</feature>
<feature type="compositionally biased region" description="Acidic residues" evidence="7">
    <location>
        <begin position="853"/>
        <end position="864"/>
    </location>
</feature>
<evidence type="ECO:0008006" key="13">
    <source>
        <dbReference type="Google" id="ProtNLM"/>
    </source>
</evidence>
<dbReference type="InterPro" id="IPR003653">
    <property type="entry name" value="Peptidase_C48_C"/>
</dbReference>
<dbReference type="GO" id="GO:0006508">
    <property type="term" value="P:proteolysis"/>
    <property type="evidence" value="ECO:0007669"/>
    <property type="project" value="UniProtKB-KW"/>
</dbReference>
<evidence type="ECO:0000256" key="8">
    <source>
        <dbReference type="SAM" id="Phobius"/>
    </source>
</evidence>
<name>A0A8T1ZIQ3_9BRAS</name>
<feature type="compositionally biased region" description="Acidic residues" evidence="7">
    <location>
        <begin position="746"/>
        <end position="763"/>
    </location>
</feature>
<feature type="transmembrane region" description="Helical" evidence="8">
    <location>
        <begin position="1378"/>
        <end position="1405"/>
    </location>
</feature>
<dbReference type="GO" id="GO:0008270">
    <property type="term" value="F:zinc ion binding"/>
    <property type="evidence" value="ECO:0007669"/>
    <property type="project" value="UniProtKB-KW"/>
</dbReference>
<dbReference type="PANTHER" id="PTHR48449:SF1">
    <property type="entry name" value="DUF1985 DOMAIN-CONTAINING PROTEIN"/>
    <property type="match status" value="1"/>
</dbReference>
<reference evidence="11 12" key="1">
    <citation type="submission" date="2020-12" db="EMBL/GenBank/DDBJ databases">
        <title>Concerted genomic and epigenomic changes stabilize Arabidopsis allopolyploids.</title>
        <authorList>
            <person name="Chen Z."/>
        </authorList>
    </citation>
    <scope>NUCLEOTIDE SEQUENCE [LARGE SCALE GENOMIC DNA]</scope>
    <source>
        <strain evidence="11">Allo738</strain>
        <tissue evidence="11">Leaf</tissue>
    </source>
</reference>
<dbReference type="PROSITE" id="PS50600">
    <property type="entry name" value="ULP_PROTEASE"/>
    <property type="match status" value="1"/>
</dbReference>
<feature type="region of interest" description="Disordered" evidence="7">
    <location>
        <begin position="420"/>
        <end position="461"/>
    </location>
</feature>
<evidence type="ECO:0000256" key="4">
    <source>
        <dbReference type="ARBA" id="ARBA00022801"/>
    </source>
</evidence>
<dbReference type="GO" id="GO:0008234">
    <property type="term" value="F:cysteine-type peptidase activity"/>
    <property type="evidence" value="ECO:0007669"/>
    <property type="project" value="InterPro"/>
</dbReference>
<evidence type="ECO:0000256" key="6">
    <source>
        <dbReference type="PROSITE-ProRule" id="PRU01343"/>
    </source>
</evidence>